<evidence type="ECO:0000313" key="16">
    <source>
        <dbReference type="Proteomes" id="UP001219933"/>
    </source>
</evidence>
<dbReference type="InterPro" id="IPR039544">
    <property type="entry name" value="Tim44-like"/>
</dbReference>
<keyword evidence="6" id="KW-0067">ATP-binding</keyword>
<dbReference type="GO" id="GO:0005524">
    <property type="term" value="F:ATP binding"/>
    <property type="evidence" value="ECO:0007669"/>
    <property type="project" value="UniProtKB-KW"/>
</dbReference>
<evidence type="ECO:0000313" key="15">
    <source>
        <dbReference type="EMBL" id="WFD35445.1"/>
    </source>
</evidence>
<dbReference type="PANTHER" id="PTHR10721">
    <property type="entry name" value="MITOCHONDRIAL IMPORT INNER MEMBRANE TRANSLOCASE SUBUNIT TIM44"/>
    <property type="match status" value="1"/>
</dbReference>
<dbReference type="InterPro" id="IPR007379">
    <property type="entry name" value="Tim44-like_dom"/>
</dbReference>
<dbReference type="InterPro" id="IPR032710">
    <property type="entry name" value="NTF2-like_dom_sf"/>
</dbReference>
<dbReference type="EMBL" id="CP119879">
    <property type="protein sequence ID" value="WFD35445.1"/>
    <property type="molecule type" value="Genomic_DNA"/>
</dbReference>
<dbReference type="GO" id="GO:0005743">
    <property type="term" value="C:mitochondrial inner membrane"/>
    <property type="evidence" value="ECO:0007669"/>
    <property type="project" value="UniProtKB-SubCell"/>
</dbReference>
<evidence type="ECO:0000256" key="4">
    <source>
        <dbReference type="ARBA" id="ARBA00022741"/>
    </source>
</evidence>
<dbReference type="Proteomes" id="UP001219933">
    <property type="component" value="Chromosome 3"/>
</dbReference>
<evidence type="ECO:0000256" key="1">
    <source>
        <dbReference type="ARBA" id="ARBA00004637"/>
    </source>
</evidence>
<keyword evidence="16" id="KW-1185">Reference proteome</keyword>
<keyword evidence="10" id="KW-0496">Mitochondrion</keyword>
<evidence type="ECO:0000256" key="12">
    <source>
        <dbReference type="ARBA" id="ARBA00074309"/>
    </source>
</evidence>
<keyword evidence="8" id="KW-0809">Transit peptide</keyword>
<evidence type="ECO:0000259" key="14">
    <source>
        <dbReference type="SMART" id="SM00978"/>
    </source>
</evidence>
<dbReference type="GO" id="GO:0030150">
    <property type="term" value="P:protein import into mitochondrial matrix"/>
    <property type="evidence" value="ECO:0007669"/>
    <property type="project" value="TreeGrafter"/>
</dbReference>
<feature type="domain" description="Tim44-like" evidence="14">
    <location>
        <begin position="339"/>
        <end position="495"/>
    </location>
</feature>
<evidence type="ECO:0000256" key="3">
    <source>
        <dbReference type="ARBA" id="ARBA00022448"/>
    </source>
</evidence>
<dbReference type="Pfam" id="PF04280">
    <property type="entry name" value="Tim44"/>
    <property type="match status" value="1"/>
</dbReference>
<dbReference type="SUPFAM" id="SSF54427">
    <property type="entry name" value="NTF2-like"/>
    <property type="match status" value="1"/>
</dbReference>
<protein>
    <recommendedName>
        <fullName evidence="12">Mitochondrial import inner membrane translocase subunit TIM44</fullName>
    </recommendedName>
</protein>
<name>A0AAF0J6U9_9BASI</name>
<dbReference type="AlphaFoldDB" id="A0AAF0J6U9"/>
<dbReference type="Gene3D" id="3.10.450.240">
    <property type="match status" value="1"/>
</dbReference>
<comment type="subcellular location">
    <subcellularLocation>
        <location evidence="1">Mitochondrion inner membrane</location>
        <topology evidence="1">Peripheral membrane protein</topology>
    </subcellularLocation>
</comment>
<evidence type="ECO:0000256" key="5">
    <source>
        <dbReference type="ARBA" id="ARBA00022792"/>
    </source>
</evidence>
<dbReference type="GO" id="GO:0051087">
    <property type="term" value="F:protein-folding chaperone binding"/>
    <property type="evidence" value="ECO:0007669"/>
    <property type="project" value="TreeGrafter"/>
</dbReference>
<organism evidence="15 16">
    <name type="scientific">Malassezia cuniculi</name>
    <dbReference type="NCBI Taxonomy" id="948313"/>
    <lineage>
        <taxon>Eukaryota</taxon>
        <taxon>Fungi</taxon>
        <taxon>Dikarya</taxon>
        <taxon>Basidiomycota</taxon>
        <taxon>Ustilaginomycotina</taxon>
        <taxon>Malasseziomycetes</taxon>
        <taxon>Malasseziales</taxon>
        <taxon>Malasseziaceae</taxon>
        <taxon>Malassezia</taxon>
    </lineage>
</organism>
<dbReference type="SMART" id="SM00978">
    <property type="entry name" value="Tim44"/>
    <property type="match status" value="1"/>
</dbReference>
<evidence type="ECO:0000256" key="13">
    <source>
        <dbReference type="SAM" id="MobiDB-lite"/>
    </source>
</evidence>
<keyword evidence="5" id="KW-0999">Mitochondrion inner membrane</keyword>
<evidence type="ECO:0000256" key="6">
    <source>
        <dbReference type="ARBA" id="ARBA00022840"/>
    </source>
</evidence>
<evidence type="ECO:0000256" key="8">
    <source>
        <dbReference type="ARBA" id="ARBA00022946"/>
    </source>
</evidence>
<comment type="similarity">
    <text evidence="2">Belongs to the Tim44 family.</text>
</comment>
<keyword evidence="11" id="KW-0472">Membrane</keyword>
<feature type="compositionally biased region" description="Low complexity" evidence="13">
    <location>
        <begin position="227"/>
        <end position="251"/>
    </location>
</feature>
<gene>
    <name evidence="15" type="primary">TIM44</name>
    <name evidence="15" type="ORF">MCUN1_002299</name>
</gene>
<evidence type="ECO:0000256" key="10">
    <source>
        <dbReference type="ARBA" id="ARBA00023128"/>
    </source>
</evidence>
<dbReference type="PANTHER" id="PTHR10721:SF1">
    <property type="entry name" value="MITOCHONDRIAL IMPORT INNER MEMBRANE TRANSLOCASE SUBUNIT TIM44"/>
    <property type="match status" value="1"/>
</dbReference>
<reference evidence="15" key="1">
    <citation type="submission" date="2023-03" db="EMBL/GenBank/DDBJ databases">
        <title>Mating type loci evolution in Malassezia.</title>
        <authorList>
            <person name="Coelho M.A."/>
        </authorList>
    </citation>
    <scope>NUCLEOTIDE SEQUENCE</scope>
    <source>
        <strain evidence="15">CBS 11721</strain>
    </source>
</reference>
<keyword evidence="3" id="KW-0813">Transport</keyword>
<keyword evidence="4" id="KW-0547">Nucleotide-binding</keyword>
<evidence type="ECO:0000256" key="7">
    <source>
        <dbReference type="ARBA" id="ARBA00022927"/>
    </source>
</evidence>
<keyword evidence="9" id="KW-0811">Translocation</keyword>
<dbReference type="FunFam" id="3.10.450.240:FF:000002">
    <property type="entry name" value="Mitochondrial import inner membrane translocase subunit TIM44"/>
    <property type="match status" value="1"/>
</dbReference>
<evidence type="ECO:0000256" key="9">
    <source>
        <dbReference type="ARBA" id="ARBA00023010"/>
    </source>
</evidence>
<sequence>MSLMRSALRTRVPANLRALHSSRPLANTPRSPFAVFVETLREELSKSREFQDNIRQLQGESTKFQDSETMRRAREAYERARIITSIQNNPRLQKAAEQLKKSGGQVGAAVAATLRQMEESEIMRSLSAMSSHLRRQIEESTAPVRNTEVYKAFAETLTEAFDDGSSALRINVAHGTDAATARRVRREARLRKIGRSPPLHDVEEVEEDPIVAAAAAAGAAAGRDFAGAAGDESANAGSASDAGAEAGAGAAAPPPPPRRVAGYAAKVRPMQENAAAGQSLVLVDEPKTKKFWQSFRENSSLGRRLDEWSEQYHESENPVVERVRGFTNMVSSWFEENETARVVRAFKALDPSFTLAGFTTELREYVLPEVLDAYHAGQRSLLRQWCSEATYNVLCATIDPYLQRGLMAEGRILDLSNLEILQGKMLETGPTPIPVLVLTFTTQELMYFRDPVSGEVKAGNVEQASLCRYAMVVTRLESELDNELSGGWKIVELARRGQTAFM</sequence>
<evidence type="ECO:0000256" key="11">
    <source>
        <dbReference type="ARBA" id="ARBA00023136"/>
    </source>
</evidence>
<accession>A0AAF0J6U9</accession>
<keyword evidence="7" id="KW-0653">Protein transport</keyword>
<proteinExistence type="inferred from homology"/>
<evidence type="ECO:0000256" key="2">
    <source>
        <dbReference type="ARBA" id="ARBA00009597"/>
    </source>
</evidence>
<feature type="region of interest" description="Disordered" evidence="13">
    <location>
        <begin position="227"/>
        <end position="261"/>
    </location>
</feature>